<feature type="transmembrane region" description="Helical" evidence="7">
    <location>
        <begin position="83"/>
        <end position="99"/>
    </location>
</feature>
<accession>A0AA49JFF9</accession>
<evidence type="ECO:0000313" key="8">
    <source>
        <dbReference type="EMBL" id="WKN39233.1"/>
    </source>
</evidence>
<keyword evidence="5 7" id="KW-1133">Transmembrane helix</keyword>
<feature type="transmembrane region" description="Helical" evidence="7">
    <location>
        <begin position="16"/>
        <end position="35"/>
    </location>
</feature>
<dbReference type="AlphaFoldDB" id="A0AA49JFF9"/>
<keyword evidence="3" id="KW-1003">Cell membrane</keyword>
<evidence type="ECO:0000256" key="1">
    <source>
        <dbReference type="ARBA" id="ARBA00004651"/>
    </source>
</evidence>
<evidence type="ECO:0000256" key="6">
    <source>
        <dbReference type="ARBA" id="ARBA00023136"/>
    </source>
</evidence>
<name>A0AA49JFF9_9BACT</name>
<organism evidence="8">
    <name type="scientific">Roseihalotalea indica</name>
    <dbReference type="NCBI Taxonomy" id="2867963"/>
    <lineage>
        <taxon>Bacteria</taxon>
        <taxon>Pseudomonadati</taxon>
        <taxon>Bacteroidota</taxon>
        <taxon>Cytophagia</taxon>
        <taxon>Cytophagales</taxon>
        <taxon>Catalimonadaceae</taxon>
        <taxon>Roseihalotalea</taxon>
    </lineage>
</organism>
<comment type="similarity">
    <text evidence="2">Belongs to the DoxX family.</text>
</comment>
<dbReference type="PANTHER" id="PTHR33452">
    <property type="entry name" value="OXIDOREDUCTASE CATD-RELATED"/>
    <property type="match status" value="1"/>
</dbReference>
<proteinExistence type="inferred from homology"/>
<evidence type="ECO:0000256" key="2">
    <source>
        <dbReference type="ARBA" id="ARBA00006679"/>
    </source>
</evidence>
<evidence type="ECO:0000256" key="3">
    <source>
        <dbReference type="ARBA" id="ARBA00022475"/>
    </source>
</evidence>
<comment type="subcellular location">
    <subcellularLocation>
        <location evidence="1">Cell membrane</location>
        <topology evidence="1">Multi-pass membrane protein</topology>
    </subcellularLocation>
</comment>
<sequence>MMNLLRIELPPRSYDYGLLILRLAFGLCMIYGHGFGKLTRLFGAEEIRFADPFGLGPAFSLALAAFAEFFCSLLVMMGLFTRAAVIPLIITMTTAFFTAHLHDEFGQQEKVILFGFAFLALFFTGPGRFSLDASLQKNKSVTY</sequence>
<keyword evidence="4 7" id="KW-0812">Transmembrane</keyword>
<dbReference type="InterPro" id="IPR051907">
    <property type="entry name" value="DoxX-like_oxidoreductase"/>
</dbReference>
<keyword evidence="6 7" id="KW-0472">Membrane</keyword>
<dbReference type="InterPro" id="IPR032808">
    <property type="entry name" value="DoxX"/>
</dbReference>
<reference evidence="8" key="1">
    <citation type="journal article" date="2023" name="Comput. Struct. Biotechnol. J.">
        <title>Discovery of a novel marine Bacteroidetes with a rich repertoire of carbohydrate-active enzymes.</title>
        <authorList>
            <person name="Chen B."/>
            <person name="Liu G."/>
            <person name="Chen Q."/>
            <person name="Wang H."/>
            <person name="Liu L."/>
            <person name="Tang K."/>
        </authorList>
    </citation>
    <scope>NUCLEOTIDE SEQUENCE</scope>
    <source>
        <strain evidence="8">TK19036</strain>
    </source>
</reference>
<reference evidence="8" key="2">
    <citation type="journal article" date="2024" name="Antonie Van Leeuwenhoek">
        <title>Roseihalotalea indica gen. nov., sp. nov., a halophilic Bacteroidetes from mesopelagic Southwest Indian Ocean with higher carbohydrate metabolic potential.</title>
        <authorList>
            <person name="Chen B."/>
            <person name="Zhang M."/>
            <person name="Lin D."/>
            <person name="Ye J."/>
            <person name="Tang K."/>
        </authorList>
    </citation>
    <scope>NUCLEOTIDE SEQUENCE</scope>
    <source>
        <strain evidence="8">TK19036</strain>
    </source>
</reference>
<protein>
    <submittedName>
        <fullName evidence="8">DoxX family protein</fullName>
    </submittedName>
</protein>
<dbReference type="GO" id="GO:0005886">
    <property type="term" value="C:plasma membrane"/>
    <property type="evidence" value="ECO:0007669"/>
    <property type="project" value="UniProtKB-SubCell"/>
</dbReference>
<feature type="transmembrane region" description="Helical" evidence="7">
    <location>
        <begin position="55"/>
        <end position="76"/>
    </location>
</feature>
<dbReference type="EMBL" id="CP120682">
    <property type="protein sequence ID" value="WKN39233.1"/>
    <property type="molecule type" value="Genomic_DNA"/>
</dbReference>
<evidence type="ECO:0000256" key="7">
    <source>
        <dbReference type="SAM" id="Phobius"/>
    </source>
</evidence>
<evidence type="ECO:0000256" key="4">
    <source>
        <dbReference type="ARBA" id="ARBA00022692"/>
    </source>
</evidence>
<dbReference type="Pfam" id="PF07681">
    <property type="entry name" value="DoxX"/>
    <property type="match status" value="1"/>
</dbReference>
<feature type="transmembrane region" description="Helical" evidence="7">
    <location>
        <begin position="111"/>
        <end position="131"/>
    </location>
</feature>
<evidence type="ECO:0000256" key="5">
    <source>
        <dbReference type="ARBA" id="ARBA00022989"/>
    </source>
</evidence>
<dbReference type="PANTHER" id="PTHR33452:SF1">
    <property type="entry name" value="INNER MEMBRANE PROTEIN YPHA-RELATED"/>
    <property type="match status" value="1"/>
</dbReference>
<gene>
    <name evidence="8" type="ORF">K4G66_11070</name>
</gene>